<evidence type="ECO:0000313" key="4">
    <source>
        <dbReference type="Proteomes" id="UP000663824"/>
    </source>
</evidence>
<dbReference type="InterPro" id="IPR032394">
    <property type="entry name" value="Anoct_dimer"/>
</dbReference>
<organism evidence="2 4">
    <name type="scientific">Rotaria magnacalcarata</name>
    <dbReference type="NCBI Taxonomy" id="392030"/>
    <lineage>
        <taxon>Eukaryota</taxon>
        <taxon>Metazoa</taxon>
        <taxon>Spiralia</taxon>
        <taxon>Gnathifera</taxon>
        <taxon>Rotifera</taxon>
        <taxon>Eurotatoria</taxon>
        <taxon>Bdelloidea</taxon>
        <taxon>Philodinida</taxon>
        <taxon>Philodinidae</taxon>
        <taxon>Rotaria</taxon>
    </lineage>
</organism>
<evidence type="ECO:0000313" key="3">
    <source>
        <dbReference type="EMBL" id="CAF5199618.1"/>
    </source>
</evidence>
<reference evidence="2" key="1">
    <citation type="submission" date="2021-02" db="EMBL/GenBank/DDBJ databases">
        <authorList>
            <person name="Nowell W R."/>
        </authorList>
    </citation>
    <scope>NUCLEOTIDE SEQUENCE</scope>
</reference>
<dbReference type="EMBL" id="CAJOBI010331733">
    <property type="protein sequence ID" value="CAF5199618.1"/>
    <property type="molecule type" value="Genomic_DNA"/>
</dbReference>
<dbReference type="Pfam" id="PF16178">
    <property type="entry name" value="Anoct_dimer"/>
    <property type="match status" value="1"/>
</dbReference>
<dbReference type="EMBL" id="CAJNRE010015879">
    <property type="protein sequence ID" value="CAF2141747.1"/>
    <property type="molecule type" value="Genomic_DNA"/>
</dbReference>
<feature type="non-terminal residue" evidence="2">
    <location>
        <position position="1"/>
    </location>
</feature>
<dbReference type="Proteomes" id="UP000676336">
    <property type="component" value="Unassembled WGS sequence"/>
</dbReference>
<evidence type="ECO:0000313" key="2">
    <source>
        <dbReference type="EMBL" id="CAF2141747.1"/>
    </source>
</evidence>
<dbReference type="GO" id="GO:0046983">
    <property type="term" value="F:protein dimerization activity"/>
    <property type="evidence" value="ECO:0007669"/>
    <property type="project" value="InterPro"/>
</dbReference>
<protein>
    <recommendedName>
        <fullName evidence="1">Anoctamin dimerisation domain-containing protein</fullName>
    </recommendedName>
</protein>
<comment type="caution">
    <text evidence="2">The sequence shown here is derived from an EMBL/GenBank/DDBJ whole genome shotgun (WGS) entry which is preliminary data.</text>
</comment>
<dbReference type="AlphaFoldDB" id="A0A816X458"/>
<sequence length="89" mass="10209">ISAHNSGDIDENINVANMTHRRRPELHIVDFVTDALPIDCVLVYSVLSLSMQYKSTTGKTEYVLVHTPFPVLLRVAEDMQMKLRIEVRR</sequence>
<proteinExistence type="predicted"/>
<feature type="domain" description="Anoctamin dimerisation" evidence="1">
    <location>
        <begin position="47"/>
        <end position="86"/>
    </location>
</feature>
<dbReference type="Proteomes" id="UP000663824">
    <property type="component" value="Unassembled WGS sequence"/>
</dbReference>
<name>A0A816X458_9BILA</name>
<accession>A0A816X458</accession>
<evidence type="ECO:0000259" key="1">
    <source>
        <dbReference type="Pfam" id="PF16178"/>
    </source>
</evidence>
<gene>
    <name evidence="2" type="ORF">MBJ925_LOCUS29646</name>
    <name evidence="3" type="ORF">SMN809_LOCUS75111</name>
</gene>